<comment type="similarity">
    <text evidence="3">Belongs to the PIGU family.</text>
</comment>
<sequence>MKLKDPVYSLLAIALVKFALMQAFGNVFQESIASLPEFSTPVTSYKRLLEGVFLASKGISPYTGYVCHQSPLLLFIFQSLSNLPNWCADLCFVIADLYIALLLVKISNLKFNESHNSPKEKATKASPIFIGLFYLLNPYSCMISMTKSTAVFEYAATISSIYSALSGIYYPQESIA</sequence>
<dbReference type="OrthoDB" id="549017at2759"/>
<evidence type="ECO:0000256" key="3">
    <source>
        <dbReference type="ARBA" id="ARBA00010026"/>
    </source>
</evidence>
<protein>
    <submittedName>
        <fullName evidence="9">Uncharacterized protein</fullName>
    </submittedName>
</protein>
<dbReference type="EMBL" id="MBFS01000305">
    <property type="protein sequence ID" value="PVV02901.1"/>
    <property type="molecule type" value="Genomic_DNA"/>
</dbReference>
<organism evidence="9 10">
    <name type="scientific">Smittium megazygosporum</name>
    <dbReference type="NCBI Taxonomy" id="133381"/>
    <lineage>
        <taxon>Eukaryota</taxon>
        <taxon>Fungi</taxon>
        <taxon>Fungi incertae sedis</taxon>
        <taxon>Zoopagomycota</taxon>
        <taxon>Kickxellomycotina</taxon>
        <taxon>Harpellomycetes</taxon>
        <taxon>Harpellales</taxon>
        <taxon>Legeriomycetaceae</taxon>
        <taxon>Smittium</taxon>
    </lineage>
</organism>
<evidence type="ECO:0000256" key="2">
    <source>
        <dbReference type="ARBA" id="ARBA00004687"/>
    </source>
</evidence>
<keyword evidence="6" id="KW-0256">Endoplasmic reticulum</keyword>
<dbReference type="UniPathway" id="UPA00196"/>
<evidence type="ECO:0000256" key="8">
    <source>
        <dbReference type="ARBA" id="ARBA00023136"/>
    </source>
</evidence>
<keyword evidence="10" id="KW-1185">Reference proteome</keyword>
<evidence type="ECO:0000256" key="5">
    <source>
        <dbReference type="ARBA" id="ARBA00022692"/>
    </source>
</evidence>
<dbReference type="Pfam" id="PF06728">
    <property type="entry name" value="PIG-U"/>
    <property type="match status" value="1"/>
</dbReference>
<comment type="subcellular location">
    <subcellularLocation>
        <location evidence="1">Endoplasmic reticulum membrane</location>
        <topology evidence="1">Multi-pass membrane protein</topology>
    </subcellularLocation>
</comment>
<evidence type="ECO:0000313" key="10">
    <source>
        <dbReference type="Proteomes" id="UP000245609"/>
    </source>
</evidence>
<dbReference type="STRING" id="133381.A0A2T9ZE87"/>
<keyword evidence="7" id="KW-1133">Transmembrane helix</keyword>
<dbReference type="GO" id="GO:0006506">
    <property type="term" value="P:GPI anchor biosynthetic process"/>
    <property type="evidence" value="ECO:0007669"/>
    <property type="project" value="UniProtKB-UniPathway"/>
</dbReference>
<keyword evidence="5" id="KW-0812">Transmembrane</keyword>
<reference evidence="9 10" key="1">
    <citation type="journal article" date="2018" name="MBio">
        <title>Comparative Genomics Reveals the Core Gene Toolbox for the Fungus-Insect Symbiosis.</title>
        <authorList>
            <person name="Wang Y."/>
            <person name="Stata M."/>
            <person name="Wang W."/>
            <person name="Stajich J.E."/>
            <person name="White M.M."/>
            <person name="Moncalvo J.M."/>
        </authorList>
    </citation>
    <scope>NUCLEOTIDE SEQUENCE [LARGE SCALE GENOMIC DNA]</scope>
    <source>
        <strain evidence="9 10">SC-DP-2</strain>
    </source>
</reference>
<dbReference type="InterPro" id="IPR009600">
    <property type="entry name" value="PIG-U"/>
</dbReference>
<dbReference type="PANTHER" id="PTHR13121:SF0">
    <property type="entry name" value="PHOSPHATIDYLINOSITOL GLYCAN ANCHOR BIOSYNTHESIS CLASS U PROTEIN"/>
    <property type="match status" value="1"/>
</dbReference>
<evidence type="ECO:0000256" key="6">
    <source>
        <dbReference type="ARBA" id="ARBA00022824"/>
    </source>
</evidence>
<dbReference type="GO" id="GO:0016255">
    <property type="term" value="P:attachment of GPI anchor to protein"/>
    <property type="evidence" value="ECO:0007669"/>
    <property type="project" value="InterPro"/>
</dbReference>
<keyword evidence="4" id="KW-0337">GPI-anchor biosynthesis</keyword>
<evidence type="ECO:0000256" key="1">
    <source>
        <dbReference type="ARBA" id="ARBA00004477"/>
    </source>
</evidence>
<dbReference type="GO" id="GO:0042765">
    <property type="term" value="C:GPI-anchor transamidase complex"/>
    <property type="evidence" value="ECO:0007669"/>
    <property type="project" value="InterPro"/>
</dbReference>
<evidence type="ECO:0000256" key="7">
    <source>
        <dbReference type="ARBA" id="ARBA00022989"/>
    </source>
</evidence>
<dbReference type="AlphaFoldDB" id="A0A2T9ZE87"/>
<comment type="caution">
    <text evidence="9">The sequence shown here is derived from an EMBL/GenBank/DDBJ whole genome shotgun (WGS) entry which is preliminary data.</text>
</comment>
<proteinExistence type="inferred from homology"/>
<keyword evidence="8" id="KW-0472">Membrane</keyword>
<name>A0A2T9ZE87_9FUNG</name>
<comment type="pathway">
    <text evidence="2">Glycolipid biosynthesis; glycosylphosphatidylinositol-anchor biosynthesis.</text>
</comment>
<dbReference type="PANTHER" id="PTHR13121">
    <property type="entry name" value="GPI TRANSAMIDASE COMPONENT PIG-U"/>
    <property type="match status" value="1"/>
</dbReference>
<accession>A0A2T9ZE87</accession>
<gene>
    <name evidence="9" type="ORF">BB560_002642</name>
</gene>
<dbReference type="Proteomes" id="UP000245609">
    <property type="component" value="Unassembled WGS sequence"/>
</dbReference>
<evidence type="ECO:0000313" key="9">
    <source>
        <dbReference type="EMBL" id="PVV02901.1"/>
    </source>
</evidence>
<evidence type="ECO:0000256" key="4">
    <source>
        <dbReference type="ARBA" id="ARBA00022502"/>
    </source>
</evidence>